<reference evidence="2" key="1">
    <citation type="submission" date="2022-11" db="UniProtKB">
        <authorList>
            <consortium name="WormBaseParasite"/>
        </authorList>
    </citation>
    <scope>IDENTIFICATION</scope>
</reference>
<accession>A0AC35G181</accession>
<proteinExistence type="predicted"/>
<dbReference type="Proteomes" id="UP000887580">
    <property type="component" value="Unplaced"/>
</dbReference>
<evidence type="ECO:0000313" key="1">
    <source>
        <dbReference type="Proteomes" id="UP000887580"/>
    </source>
</evidence>
<organism evidence="1 2">
    <name type="scientific">Panagrolaimus sp. PS1159</name>
    <dbReference type="NCBI Taxonomy" id="55785"/>
    <lineage>
        <taxon>Eukaryota</taxon>
        <taxon>Metazoa</taxon>
        <taxon>Ecdysozoa</taxon>
        <taxon>Nematoda</taxon>
        <taxon>Chromadorea</taxon>
        <taxon>Rhabditida</taxon>
        <taxon>Tylenchina</taxon>
        <taxon>Panagrolaimomorpha</taxon>
        <taxon>Panagrolaimoidea</taxon>
        <taxon>Panagrolaimidae</taxon>
        <taxon>Panagrolaimus</taxon>
    </lineage>
</organism>
<name>A0AC35G181_9BILA</name>
<protein>
    <submittedName>
        <fullName evidence="2">Transcription elongation factor SPT5</fullName>
    </submittedName>
</protein>
<sequence length="1338" mass="149960">MKNDFSSLKDKQKTFLNENFYTADNCNQYSNLNLNKTSKCPVLISVQSHSKSNNDKHDAIIKKSDPTISQNCDGKLQPCIEPSDLRLNALKLNDETEEVKILWKCTSKTNNSTLSLHIAAYENLIGATASDFNGHKNNGNNQQSNSSNKQLFSWSLIQNPFEFPRQQEEGRTNNPEVIGFKASQRLRSPNQSNSSVSIDRNMSDSSDVEVSDAEEETTHEEPINSSNQAEEEESDEEITIKRKRRNKSESEGSDEDDEDEEDEDEEDDEEEEERPKKRSKKDKPKRKKRRLVAQFINEDVEVDDDDEDDYEYDDADGDLGIDPREREEAERILRDQERPSQKNRFAQMSEAQLAEYFQTRHEVDSAPINGVNEEYYDSITQNGLLPDARSPNLYIVKCRMGEEQMLCVQLMKKYLAFLRTDEPLEIKSVVVKDGIKGMVYIEAYKTPHVLKAIDGIHSFNAYNIKMVPKTEMVDTLKIVKDIPMLKAGSYVRVKRTMFKDDLAQVDDIDLTRNEVILKLVPRIDYTKLRGALRGQEGDRGITRRKGRAPLGLFNPDKIRNIGGEFSKDGDFYIFENNRYRNGFLYKYFNIEHVEVDGVKPTISELELFNEGSNEFQGELSVGKDFAKYHTFAPGDTVEVTEGELVNLQGRIQSIENDLAYIKPENSELKDIVTVNIREIKKSFKIGDHVLVTDGPYKGDTGMIVRVEENLVILISDINNEEIKVLPRDLKLSPHVATGVDSHGRFQLHDLVQIDKDSFGVITAVHTDKLTLLTNRGAVSHLKSSQILRKIDSRRSVGLDANKQTIMNGSQTKILDENNKEAEVLHIYRGACFLNCRTHRENGGILVKPARQVAVLGSRVNGAAPVEPLFKVPQSPRHFLQSPARHSSAESSIGGGSSDGSRTPFNGDRNNTRGGARGGGRMNGFGGGGMNQPRRNMTMIGKNVRIKGGPYKGYYGIVKDATESTANVELHANCKTQQFDINRLEVVEGEAGVGANYRNLARTPSASATARTPAYSGYQTPMYGSQTPMHEGFGNRTPHYGGQTPGYDGSRTPSHSSAWDPSALATPAHSSFGAHDNDDNDIDDINYMVPTPAAAQLVDESRDDFYEAPMSVNPFTPAGFSNYEPATPRQNDFENDNNPPPRNDYSQRQVASPPPARNGFGQHQREASPPRSHFGQQQRQSSPPRSHFGQRRSPPRNDFSHRRASPPPQARQPSKVYTDIPDNVIETGDWCDIDMLINVRRNCTNSNLHGKSLPILRIEKGRRMVIVKNGSDKAEVEFKDILPAPPQEDSMAQIIFDANAGKLFGSNAPPSEQVEKIEGNMVFFENGDKALVSHCVAIN</sequence>
<evidence type="ECO:0000313" key="2">
    <source>
        <dbReference type="WBParaSite" id="PS1159_v2.g22392.t1"/>
    </source>
</evidence>
<dbReference type="WBParaSite" id="PS1159_v2.g22392.t1">
    <property type="protein sequence ID" value="PS1159_v2.g22392.t1"/>
    <property type="gene ID" value="PS1159_v2.g22392"/>
</dbReference>